<gene>
    <name evidence="1" type="ORF">V5N11_027197</name>
</gene>
<accession>A0ABD1ATG0</accession>
<dbReference type="InterPro" id="IPR050232">
    <property type="entry name" value="FBL13/AtMIF1-like"/>
</dbReference>
<dbReference type="AlphaFoldDB" id="A0ABD1ATG0"/>
<protein>
    <submittedName>
        <fullName evidence="1">F-box/FBD/LRR-repeat protein</fullName>
    </submittedName>
</protein>
<keyword evidence="2" id="KW-1185">Reference proteome</keyword>
<sequence>MVKTSVLSSRWRSLWLWVPRLELSWCHFFNFIAFRSFGNMFFDSNRVSNIHKLKLRLDANGEYYLKSWIDSVVKRKIQRLHVRQARGIHFCEMPLSLYVCETLVSLKLHKLTLVNPEFVSLPCLKILHLKNIVYATERPLLRDLSHPVMS</sequence>
<evidence type="ECO:0000313" key="1">
    <source>
        <dbReference type="EMBL" id="KAL1206634.1"/>
    </source>
</evidence>
<proteinExistence type="predicted"/>
<comment type="caution">
    <text evidence="1">The sequence shown here is derived from an EMBL/GenBank/DDBJ whole genome shotgun (WGS) entry which is preliminary data.</text>
</comment>
<dbReference type="Proteomes" id="UP001558713">
    <property type="component" value="Unassembled WGS sequence"/>
</dbReference>
<dbReference type="PANTHER" id="PTHR31900">
    <property type="entry name" value="F-BOX/RNI SUPERFAMILY PROTEIN-RELATED"/>
    <property type="match status" value="1"/>
</dbReference>
<reference evidence="1 2" key="1">
    <citation type="submission" date="2024-04" db="EMBL/GenBank/DDBJ databases">
        <title>Genome assembly C_amara_ONT_v2.</title>
        <authorList>
            <person name="Yant L."/>
            <person name="Moore C."/>
            <person name="Slenker M."/>
        </authorList>
    </citation>
    <scope>NUCLEOTIDE SEQUENCE [LARGE SCALE GENOMIC DNA]</scope>
    <source>
        <tissue evidence="1">Leaf</tissue>
    </source>
</reference>
<evidence type="ECO:0000313" key="2">
    <source>
        <dbReference type="Proteomes" id="UP001558713"/>
    </source>
</evidence>
<name>A0ABD1ATG0_CARAN</name>
<dbReference type="EMBL" id="JBANAX010000497">
    <property type="protein sequence ID" value="KAL1206634.1"/>
    <property type="molecule type" value="Genomic_DNA"/>
</dbReference>
<organism evidence="1 2">
    <name type="scientific">Cardamine amara subsp. amara</name>
    <dbReference type="NCBI Taxonomy" id="228776"/>
    <lineage>
        <taxon>Eukaryota</taxon>
        <taxon>Viridiplantae</taxon>
        <taxon>Streptophyta</taxon>
        <taxon>Embryophyta</taxon>
        <taxon>Tracheophyta</taxon>
        <taxon>Spermatophyta</taxon>
        <taxon>Magnoliopsida</taxon>
        <taxon>eudicotyledons</taxon>
        <taxon>Gunneridae</taxon>
        <taxon>Pentapetalae</taxon>
        <taxon>rosids</taxon>
        <taxon>malvids</taxon>
        <taxon>Brassicales</taxon>
        <taxon>Brassicaceae</taxon>
        <taxon>Cardamineae</taxon>
        <taxon>Cardamine</taxon>
    </lineage>
</organism>
<dbReference type="PANTHER" id="PTHR31900:SF25">
    <property type="entry name" value="FBD DOMAIN-CONTAINING PROTEIN"/>
    <property type="match status" value="1"/>
</dbReference>